<evidence type="ECO:0000313" key="2">
    <source>
        <dbReference type="Proteomes" id="UP000326380"/>
    </source>
</evidence>
<dbReference type="SUPFAM" id="SSF50969">
    <property type="entry name" value="YVTN repeat-like/Quinoprotein amine dehydrogenase"/>
    <property type="match status" value="1"/>
</dbReference>
<evidence type="ECO:0000313" key="1">
    <source>
        <dbReference type="EMBL" id="KAA9327625.1"/>
    </source>
</evidence>
<dbReference type="Pfam" id="PF18962">
    <property type="entry name" value="Por_Secre_tail"/>
    <property type="match status" value="1"/>
</dbReference>
<dbReference type="Pfam" id="PF14339">
    <property type="entry name" value="DUF4394"/>
    <property type="match status" value="2"/>
</dbReference>
<dbReference type="NCBIfam" id="TIGR04183">
    <property type="entry name" value="Por_Secre_tail"/>
    <property type="match status" value="1"/>
</dbReference>
<organism evidence="1 2">
    <name type="scientific">Hymenobacter busanensis</name>
    <dbReference type="NCBI Taxonomy" id="2607656"/>
    <lineage>
        <taxon>Bacteria</taxon>
        <taxon>Pseudomonadati</taxon>
        <taxon>Bacteroidota</taxon>
        <taxon>Cytophagia</taxon>
        <taxon>Cytophagales</taxon>
        <taxon>Hymenobacteraceae</taxon>
        <taxon>Hymenobacter</taxon>
    </lineage>
</organism>
<name>A0A7L4ZTC7_9BACT</name>
<proteinExistence type="predicted"/>
<dbReference type="Proteomes" id="UP000326380">
    <property type="component" value="Unassembled WGS sequence"/>
</dbReference>
<dbReference type="InterPro" id="IPR011044">
    <property type="entry name" value="Quino_amine_DH_bsu"/>
</dbReference>
<accession>A0A7L4ZTC7</accession>
<dbReference type="InterPro" id="IPR026444">
    <property type="entry name" value="Secre_tail"/>
</dbReference>
<keyword evidence="2" id="KW-1185">Reference proteome</keyword>
<dbReference type="RefSeq" id="WP_151080072.1">
    <property type="nucleotide sequence ID" value="NZ_CP047647.1"/>
</dbReference>
<sequence>MSTVVPTFFTSGFWRRTCGVLALGVLGLAAAPAAQAQVVYGLSGTDLTSVNLASPLTSQTRQPITGILPGQTLVGLDFRPATGELYALGYNAAPADTAANTANLYVITQNTATPVATATVVGSGSKLRLGSATDRIGFDFNPTVDRIRVVSTNDNNYRLNPNDGAIVDSNPSVGGVQRDGNLAYAAGDPNAGQNPFVGAAAYTNSFIGAASTTLYYIDEQRSLLLRSDAPNAGTLATVALLTPSAGGNPTPINAPGASTDLDIFTFGPGDQQAYLNVNQVSGGSFISLLYRVNLADGTTTFAGAVNGSGVGITDIAVRINRTAPAANGQLLYAVSTNNNLLSFYSGTPNFINSAVPITGIAAGQTLVGTDFRPATGQLYGFGYDATTTGNNAQLYVINPATGAATSVAAAIRLELGGLTANIGFDFNPTVDLIRVVSTNRRNYRLNPTTGALAFTDGLLTYAAGDTTTPRIGSVAYTNSFAGSTTTTLYDIDELRSILAIQAPPNNGTLTPVGSITGLSLNNTPALVDLDIYSVAGSSTNTAFLVANPNGFTTSNLYTLDLTTGNPSLMGPIGLGIPVRDVSAFIAPVVTGFTWTGAVSTDWGTAGNWSTNQVPTATDDVTIPNVANDPVVSNAQQARSVTLGSGATLTTTNGGTLTVNGTFTNNGGTTLGSGSGTVAFNGPAAQTISGTTTFFQNLTAGPAGVTAAAPVQVQRVLLLNGNLASNGNLTLLSNATGTAHVINAAGAVTGNATVQRSINNATAPVGYRHYSSPVLNTTVADLATPGYTPVVNPDYNSQGNTVTPFPTVFGYDQSRVTTSGSPRPVDFDKGFFSPASLADPLVPGRGYTVNIPASETVDFVGVPNNGSVVQGALARGSQTESGWHLLGNPYPSPLNWDFVGRSNIDAAVYVYQPTGQYAGTYRSYVANSDTTGQRGLLAVAQGFFVRVSTPNSNNGQVSFTNAARPGFYANPSFSRGAGTSPLVRLNLRSASGLLDETMVYFDPQATAGFDSEYDAYKLQGGSSLLLATEALGNLQLSVNGLPALGTTDAEVNLVVQAPVGANTLEVANLLRLPAGTHAYLRDAQTSALIDLAAQPSYSFTRVAGAPATGRFSLLITSRQVLATAPAALAQQVAVYPNPARNLVSVALPAALRGQAVALTLVNTLGQVVTQRTVPATRPTDTATVPLTGVAAGVYTLRLQTGQGVVNKRLVIE</sequence>
<protein>
    <submittedName>
        <fullName evidence="1">DUF4394 domain-containing protein</fullName>
    </submittedName>
</protein>
<comment type="caution">
    <text evidence="1">The sequence shown here is derived from an EMBL/GenBank/DDBJ whole genome shotgun (WGS) entry which is preliminary data.</text>
</comment>
<dbReference type="AlphaFoldDB" id="A0A7L4ZTC7"/>
<reference evidence="1 2" key="1">
    <citation type="submission" date="2019-09" db="EMBL/GenBank/DDBJ databases">
        <title>Genome sequence of Hymenobacter sp. M3.</title>
        <authorList>
            <person name="Srinivasan S."/>
        </authorList>
    </citation>
    <scope>NUCLEOTIDE SEQUENCE [LARGE SCALE GENOMIC DNA]</scope>
    <source>
        <strain evidence="1 2">M3</strain>
    </source>
</reference>
<dbReference type="InterPro" id="IPR025507">
    <property type="entry name" value="DUF4394"/>
</dbReference>
<gene>
    <name evidence="1" type="ORF">F0P96_16745</name>
</gene>
<dbReference type="EMBL" id="VTWU01000006">
    <property type="protein sequence ID" value="KAA9327625.1"/>
    <property type="molecule type" value="Genomic_DNA"/>
</dbReference>